<name>A0A2P2NXZ4_RHIMU</name>
<sequence length="35" mass="3955">MFDEEMVPCLEEEGVVVAVKLRNDEKVVVGGKEEF</sequence>
<organism evidence="1">
    <name type="scientific">Rhizophora mucronata</name>
    <name type="common">Asiatic mangrove</name>
    <dbReference type="NCBI Taxonomy" id="61149"/>
    <lineage>
        <taxon>Eukaryota</taxon>
        <taxon>Viridiplantae</taxon>
        <taxon>Streptophyta</taxon>
        <taxon>Embryophyta</taxon>
        <taxon>Tracheophyta</taxon>
        <taxon>Spermatophyta</taxon>
        <taxon>Magnoliopsida</taxon>
        <taxon>eudicotyledons</taxon>
        <taxon>Gunneridae</taxon>
        <taxon>Pentapetalae</taxon>
        <taxon>rosids</taxon>
        <taxon>fabids</taxon>
        <taxon>Malpighiales</taxon>
        <taxon>Rhizophoraceae</taxon>
        <taxon>Rhizophora</taxon>
    </lineage>
</organism>
<reference evidence="1" key="1">
    <citation type="submission" date="2018-02" db="EMBL/GenBank/DDBJ databases">
        <title>Rhizophora mucronata_Transcriptome.</title>
        <authorList>
            <person name="Meera S.P."/>
            <person name="Sreeshan A."/>
            <person name="Augustine A."/>
        </authorList>
    </citation>
    <scope>NUCLEOTIDE SEQUENCE</scope>
    <source>
        <tissue evidence="1">Leaf</tissue>
    </source>
</reference>
<proteinExistence type="predicted"/>
<evidence type="ECO:0000313" key="1">
    <source>
        <dbReference type="EMBL" id="MBX47332.1"/>
    </source>
</evidence>
<accession>A0A2P2NXZ4</accession>
<dbReference type="EMBL" id="GGEC01066848">
    <property type="protein sequence ID" value="MBX47332.1"/>
    <property type="molecule type" value="Transcribed_RNA"/>
</dbReference>
<protein>
    <submittedName>
        <fullName evidence="1">Uncharacterized protein</fullName>
    </submittedName>
</protein>
<dbReference type="AlphaFoldDB" id="A0A2P2NXZ4"/>